<evidence type="ECO:0000313" key="4">
    <source>
        <dbReference type="Proteomes" id="UP000481153"/>
    </source>
</evidence>
<dbReference type="VEuPathDB" id="FungiDB:AeMF1_006041"/>
<dbReference type="EMBL" id="VJMJ01000222">
    <property type="protein sequence ID" value="KAF0726211.1"/>
    <property type="molecule type" value="Genomic_DNA"/>
</dbReference>
<comment type="caution">
    <text evidence="3">The sequence shown here is derived from an EMBL/GenBank/DDBJ whole genome shotgun (WGS) entry which is preliminary data.</text>
</comment>
<reference evidence="3 4" key="1">
    <citation type="submission" date="2019-07" db="EMBL/GenBank/DDBJ databases">
        <title>Genomics analysis of Aphanomyces spp. identifies a new class of oomycete effector associated with host adaptation.</title>
        <authorList>
            <person name="Gaulin E."/>
        </authorList>
    </citation>
    <scope>NUCLEOTIDE SEQUENCE [LARGE SCALE GENOMIC DNA]</scope>
    <source>
        <strain evidence="3 4">ATCC 201684</strain>
    </source>
</reference>
<dbReference type="InterPro" id="IPR057670">
    <property type="entry name" value="SH3_retrovirus"/>
</dbReference>
<protein>
    <submittedName>
        <fullName evidence="3">Uncharacterized protein</fullName>
    </submittedName>
</protein>
<feature type="domain" description="Retroviral polymerase SH3-like" evidence="2">
    <location>
        <begin position="7"/>
        <end position="74"/>
    </location>
</feature>
<evidence type="ECO:0000259" key="1">
    <source>
        <dbReference type="Pfam" id="PF07727"/>
    </source>
</evidence>
<dbReference type="Pfam" id="PF25597">
    <property type="entry name" value="SH3_retrovirus"/>
    <property type="match status" value="1"/>
</dbReference>
<feature type="domain" description="Reverse transcriptase Ty1/copia-type" evidence="1">
    <location>
        <begin position="207"/>
        <end position="435"/>
    </location>
</feature>
<evidence type="ECO:0000313" key="3">
    <source>
        <dbReference type="EMBL" id="KAF0726211.1"/>
    </source>
</evidence>
<dbReference type="AlphaFoldDB" id="A0A6G0WFS6"/>
<evidence type="ECO:0000259" key="2">
    <source>
        <dbReference type="Pfam" id="PF25597"/>
    </source>
</evidence>
<dbReference type="Proteomes" id="UP000481153">
    <property type="component" value="Unassembled WGS sequence"/>
</dbReference>
<gene>
    <name evidence="3" type="ORF">Ae201684_015487</name>
</gene>
<proteinExistence type="predicted"/>
<organism evidence="3 4">
    <name type="scientific">Aphanomyces euteiches</name>
    <dbReference type="NCBI Taxonomy" id="100861"/>
    <lineage>
        <taxon>Eukaryota</taxon>
        <taxon>Sar</taxon>
        <taxon>Stramenopiles</taxon>
        <taxon>Oomycota</taxon>
        <taxon>Saprolegniomycetes</taxon>
        <taxon>Saprolegniales</taxon>
        <taxon>Verrucalvaceae</taxon>
        <taxon>Aphanomyces</taxon>
    </lineage>
</organism>
<dbReference type="Pfam" id="PF07727">
    <property type="entry name" value="RVT_2"/>
    <property type="match status" value="1"/>
</dbReference>
<keyword evidence="4" id="KW-1185">Reference proteome</keyword>
<dbReference type="InterPro" id="IPR013103">
    <property type="entry name" value="RVT_2"/>
</dbReference>
<sequence length="482" mass="54400">MKVFGSVCYVHVPMRVGDADKNGNRQRKRQKLDIRSIRGSFVGYAESKHSYKVLDCTTGKMLVSVHVTFDESNSPAAKGLRRDNLKQLARIHELDFNYYSKQAESGPDRLFHADVVQDLLDDRDLTVLQDFVAEFDSEVSDTARDEVVEEYAPDVASANSIALSNATFVRTSQLQRYLERLVAEENAVASQTAAFWQYQRRPFPFHSTTWMFRAKERADGTIERFKARLVVRGYMQVMGVDYSEVFAPVVRLETLRSLLAIANALGLKAHQKDIDTAFLNKVVIAWGRRAKLGLPNDNLSDLSLELIKSLYGLKQAPREWHKVLVKFLNSIGFEKSLSESSIYVRKVKDQMAIVAIYVDDLVLLAKNDDTMEALKAQVKARFACKDMCPIHFILGLRIQRDEATMTIKIDQRLNALNMLCRFGLNKCHPADTPMKTPLSSADCPPDGAPGDDLHSKYRQGVGCLMYLMIGTRPDIAYVVQAT</sequence>
<accession>A0A6G0WFS6</accession>
<name>A0A6G0WFS6_9STRA</name>